<dbReference type="InterPro" id="IPR003663">
    <property type="entry name" value="Sugar/inositol_transpt"/>
</dbReference>
<dbReference type="InterPro" id="IPR005828">
    <property type="entry name" value="MFS_sugar_transport-like"/>
</dbReference>
<feature type="transmembrane region" description="Helical" evidence="6">
    <location>
        <begin position="109"/>
        <end position="130"/>
    </location>
</feature>
<dbReference type="EMBL" id="AVQC01000013">
    <property type="protein sequence ID" value="KOA64744.1"/>
    <property type="molecule type" value="Genomic_DNA"/>
</dbReference>
<dbReference type="PRINTS" id="PR00171">
    <property type="entry name" value="SUGRTRNSPORT"/>
</dbReference>
<evidence type="ECO:0000256" key="4">
    <source>
        <dbReference type="ARBA" id="ARBA00022989"/>
    </source>
</evidence>
<organism evidence="8 9">
    <name type="scientific">Bifidobacterium breve MCC 1114</name>
    <dbReference type="NCBI Taxonomy" id="1365964"/>
    <lineage>
        <taxon>Bacteria</taxon>
        <taxon>Bacillati</taxon>
        <taxon>Actinomycetota</taxon>
        <taxon>Actinomycetes</taxon>
        <taxon>Bifidobacteriales</taxon>
        <taxon>Bifidobacteriaceae</taxon>
        <taxon>Bifidobacterium</taxon>
    </lineage>
</organism>
<dbReference type="SUPFAM" id="SSF103473">
    <property type="entry name" value="MFS general substrate transporter"/>
    <property type="match status" value="1"/>
</dbReference>
<dbReference type="InterPro" id="IPR020846">
    <property type="entry name" value="MFS_dom"/>
</dbReference>
<dbReference type="PATRIC" id="fig|1365964.3.peg.1433"/>
<evidence type="ECO:0000259" key="7">
    <source>
        <dbReference type="PROSITE" id="PS50850"/>
    </source>
</evidence>
<dbReference type="GO" id="GO:0005886">
    <property type="term" value="C:plasma membrane"/>
    <property type="evidence" value="ECO:0007669"/>
    <property type="project" value="UniProtKB-SubCell"/>
</dbReference>
<keyword evidence="4 6" id="KW-1133">Transmembrane helix</keyword>
<accession>A0A0L7CYD2</accession>
<dbReference type="AlphaFoldDB" id="A0A0L7CYD2"/>
<evidence type="ECO:0000256" key="5">
    <source>
        <dbReference type="ARBA" id="ARBA00023136"/>
    </source>
</evidence>
<feature type="domain" description="Major facilitator superfamily (MFS) profile" evidence="7">
    <location>
        <begin position="1"/>
        <end position="134"/>
    </location>
</feature>
<protein>
    <recommendedName>
        <fullName evidence="7">Major facilitator superfamily (MFS) profile domain-containing protein</fullName>
    </recommendedName>
</protein>
<name>A0A0L7CYD2_BIFBR</name>
<comment type="caution">
    <text evidence="8">The sequence shown here is derived from an EMBL/GenBank/DDBJ whole genome shotgun (WGS) entry which is preliminary data.</text>
</comment>
<comment type="subcellular location">
    <subcellularLocation>
        <location evidence="1">Cell membrane</location>
        <topology evidence="1">Multi-pass membrane protein</topology>
    </subcellularLocation>
</comment>
<feature type="transmembrane region" description="Helical" evidence="6">
    <location>
        <begin position="18"/>
        <end position="37"/>
    </location>
</feature>
<evidence type="ECO:0000256" key="2">
    <source>
        <dbReference type="ARBA" id="ARBA00022448"/>
    </source>
</evidence>
<gene>
    <name evidence="8" type="ORF">BBM1114_07075</name>
</gene>
<feature type="transmembrane region" description="Helical" evidence="6">
    <location>
        <begin position="43"/>
        <end position="68"/>
    </location>
</feature>
<keyword evidence="5 6" id="KW-0472">Membrane</keyword>
<evidence type="ECO:0000313" key="8">
    <source>
        <dbReference type="EMBL" id="KOA64744.1"/>
    </source>
</evidence>
<dbReference type="InterPro" id="IPR050814">
    <property type="entry name" value="Myo-inositol_Transporter"/>
</dbReference>
<keyword evidence="2" id="KW-0813">Transport</keyword>
<sequence>MFTVVGMYLIDTAGRKKLIAVGSGLMVLFALGISFSYANNYQLLMLIFVMCFTSCFAFSMGPIPWIMIPELFPTYLRGRATGICTVFLWGTSWAIGQFAPMLISSIGGMGTFLVFACTNLLCFLGVVTFVPETKDKTLEEIAELWQPKGEKRSNAQLEVVRATADPKQAESDIKAAEAELARARPCQGACHRHQGRSRSAGQRAEAVLIPSCLPALCE</sequence>
<dbReference type="GO" id="GO:0022857">
    <property type="term" value="F:transmembrane transporter activity"/>
    <property type="evidence" value="ECO:0007669"/>
    <property type="project" value="InterPro"/>
</dbReference>
<dbReference type="PROSITE" id="PS50850">
    <property type="entry name" value="MFS"/>
    <property type="match status" value="1"/>
</dbReference>
<evidence type="ECO:0000313" key="9">
    <source>
        <dbReference type="Proteomes" id="UP000036802"/>
    </source>
</evidence>
<evidence type="ECO:0000256" key="1">
    <source>
        <dbReference type="ARBA" id="ARBA00004651"/>
    </source>
</evidence>
<dbReference type="Pfam" id="PF00083">
    <property type="entry name" value="Sugar_tr"/>
    <property type="match status" value="1"/>
</dbReference>
<evidence type="ECO:0000256" key="6">
    <source>
        <dbReference type="SAM" id="Phobius"/>
    </source>
</evidence>
<dbReference type="PANTHER" id="PTHR48020">
    <property type="entry name" value="PROTON MYO-INOSITOL COTRANSPORTER"/>
    <property type="match status" value="1"/>
</dbReference>
<dbReference type="Proteomes" id="UP000036802">
    <property type="component" value="Unassembled WGS sequence"/>
</dbReference>
<dbReference type="PANTHER" id="PTHR48020:SF12">
    <property type="entry name" value="PROTON MYO-INOSITOL COTRANSPORTER"/>
    <property type="match status" value="1"/>
</dbReference>
<keyword evidence="3 6" id="KW-0812">Transmembrane</keyword>
<reference evidence="8 9" key="1">
    <citation type="journal article" date="2015" name="Int J Genomics">
        <title>Comparative Genomics Revealed Genetic Diversity and Species/Strain-Level Differences in Carbohydrate Metabolism of Three Probiotic Bifidobacterial Species.</title>
        <authorList>
            <person name="Odamaki T."/>
            <person name="Horigome A."/>
            <person name="Sugahara H."/>
            <person name="Hashikura N."/>
            <person name="Minami J."/>
            <person name="Xiao J.Z."/>
            <person name="Abe F."/>
        </authorList>
    </citation>
    <scope>NUCLEOTIDE SEQUENCE [LARGE SCALE GENOMIC DNA]</scope>
    <source>
        <strain evidence="8 9">MCC 1114</strain>
    </source>
</reference>
<feature type="transmembrane region" description="Helical" evidence="6">
    <location>
        <begin position="80"/>
        <end position="103"/>
    </location>
</feature>
<dbReference type="Gene3D" id="1.20.1250.20">
    <property type="entry name" value="MFS general substrate transporter like domains"/>
    <property type="match status" value="1"/>
</dbReference>
<evidence type="ECO:0000256" key="3">
    <source>
        <dbReference type="ARBA" id="ARBA00022692"/>
    </source>
</evidence>
<dbReference type="InterPro" id="IPR036259">
    <property type="entry name" value="MFS_trans_sf"/>
</dbReference>
<proteinExistence type="predicted"/>